<dbReference type="PROSITE" id="PS50164">
    <property type="entry name" value="GIY_YIG"/>
    <property type="match status" value="1"/>
</dbReference>
<name>A0A410G739_9FLAO</name>
<dbReference type="InterPro" id="IPR050066">
    <property type="entry name" value="UvrABC_protein_C"/>
</dbReference>
<evidence type="ECO:0000313" key="3">
    <source>
        <dbReference type="Proteomes" id="UP000285517"/>
    </source>
</evidence>
<evidence type="ECO:0000313" key="2">
    <source>
        <dbReference type="EMBL" id="QAA83097.1"/>
    </source>
</evidence>
<dbReference type="CDD" id="cd10434">
    <property type="entry name" value="GIY-YIG_UvrC_Cho"/>
    <property type="match status" value="1"/>
</dbReference>
<dbReference type="Proteomes" id="UP000285517">
    <property type="component" value="Chromosome"/>
</dbReference>
<dbReference type="PANTHER" id="PTHR30562">
    <property type="entry name" value="UVRC/OXIDOREDUCTASE"/>
    <property type="match status" value="1"/>
</dbReference>
<protein>
    <submittedName>
        <fullName evidence="2">Nucleotide excision repair endonuclease</fullName>
    </submittedName>
</protein>
<organism evidence="2 3">
    <name type="scientific">Aequorivita ciconiae</name>
    <dbReference type="NCBI Taxonomy" id="2494375"/>
    <lineage>
        <taxon>Bacteria</taxon>
        <taxon>Pseudomonadati</taxon>
        <taxon>Bacteroidota</taxon>
        <taxon>Flavobacteriia</taxon>
        <taxon>Flavobacteriales</taxon>
        <taxon>Flavobacteriaceae</taxon>
        <taxon>Aequorivita</taxon>
    </lineage>
</organism>
<dbReference type="Pfam" id="PF01541">
    <property type="entry name" value="GIY-YIG"/>
    <property type="match status" value="1"/>
</dbReference>
<accession>A0A410G739</accession>
<proteinExistence type="predicted"/>
<dbReference type="InterPro" id="IPR047296">
    <property type="entry name" value="GIY-YIG_UvrC_Cho"/>
</dbReference>
<evidence type="ECO:0000259" key="1">
    <source>
        <dbReference type="PROSITE" id="PS50164"/>
    </source>
</evidence>
<dbReference type="SMART" id="SM00465">
    <property type="entry name" value="GIYc"/>
    <property type="match status" value="1"/>
</dbReference>
<dbReference type="SUPFAM" id="SSF82771">
    <property type="entry name" value="GIY-YIG endonuclease"/>
    <property type="match status" value="1"/>
</dbReference>
<dbReference type="GO" id="GO:0006289">
    <property type="term" value="P:nucleotide-excision repair"/>
    <property type="evidence" value="ECO:0007669"/>
    <property type="project" value="InterPro"/>
</dbReference>
<dbReference type="GO" id="GO:0004519">
    <property type="term" value="F:endonuclease activity"/>
    <property type="evidence" value="ECO:0007669"/>
    <property type="project" value="UniProtKB-KW"/>
</dbReference>
<feature type="domain" description="GIY-YIG" evidence="1">
    <location>
        <begin position="188"/>
        <end position="264"/>
    </location>
</feature>
<dbReference type="Gene3D" id="3.40.1440.10">
    <property type="entry name" value="GIY-YIG endonuclease"/>
    <property type="match status" value="1"/>
</dbReference>
<dbReference type="AlphaFoldDB" id="A0A410G739"/>
<dbReference type="KEGG" id="aev:EI546_15845"/>
<reference evidence="2 3" key="1">
    <citation type="submission" date="2019-01" db="EMBL/GenBank/DDBJ databases">
        <title>Complete genome sequencing of Aequorivita sp. H23M31.</title>
        <authorList>
            <person name="Bae J.-W."/>
        </authorList>
    </citation>
    <scope>NUCLEOTIDE SEQUENCE [LARGE SCALE GENOMIC DNA]</scope>
    <source>
        <strain evidence="2 3">H23M31</strain>
    </source>
</reference>
<dbReference type="GO" id="GO:0009380">
    <property type="term" value="C:excinuclease repair complex"/>
    <property type="evidence" value="ECO:0007669"/>
    <property type="project" value="TreeGrafter"/>
</dbReference>
<dbReference type="PANTHER" id="PTHR30562:SF1">
    <property type="entry name" value="UVRABC SYSTEM PROTEIN C"/>
    <property type="match status" value="1"/>
</dbReference>
<keyword evidence="2" id="KW-0378">Hydrolase</keyword>
<keyword evidence="2" id="KW-0540">Nuclease</keyword>
<keyword evidence="2" id="KW-0255">Endonuclease</keyword>
<dbReference type="OrthoDB" id="9803913at2"/>
<dbReference type="InterPro" id="IPR000305">
    <property type="entry name" value="GIY-YIG_endonuc"/>
</dbReference>
<keyword evidence="3" id="KW-1185">Reference proteome</keyword>
<dbReference type="RefSeq" id="WP_128251460.1">
    <property type="nucleotide sequence ID" value="NZ_CP034951.1"/>
</dbReference>
<gene>
    <name evidence="2" type="ORF">EI546_15845</name>
</gene>
<dbReference type="EMBL" id="CP034951">
    <property type="protein sequence ID" value="QAA83097.1"/>
    <property type="molecule type" value="Genomic_DNA"/>
</dbReference>
<dbReference type="InterPro" id="IPR035901">
    <property type="entry name" value="GIY-YIG_endonuc_sf"/>
</dbReference>
<sequence>MKIAFISVLTSSNDLSRCKMLNLSIRIQNDGILTEHNSLIKPVAALSKMERSVLPFEYLLLRTAPPLCDVTPIISELLEGAQTVFCDRFSERIFIKSFREIGYPMGSATYILEKIFKQLFKSSTIFSLPYALEILDLEKTISNNQEAAKAMQMVYYKLEELGKLPHVLSQKENVSSNIGGLDFSHLPPHPGVYFFRDLNGTVIYVGKAKNILQRVRSHFTSKLSFERHLCKNTETIDFEDTGSETIALLLESHYISDLKPTFNTQQKALLDPYIIASKIDSKGVLRIQPIQKSYSDSENDFYYNRDSVLKKIMEVQQKFKLCKRYTGIERKSGKCSDPIFCKGICQGLESKEEYNLRVKNALQYIDEQRPSYILKLKGRNAFESAFVLIKHGIYQGFGFIDIESQINSIEDINGFIRKLPHTYFTSRIIDQYFKSSKNTENVFLI</sequence>